<gene>
    <name evidence="1" type="ORF">SAMN04488523_1457</name>
</gene>
<reference evidence="1 2" key="1">
    <citation type="submission" date="2016-10" db="EMBL/GenBank/DDBJ databases">
        <authorList>
            <person name="de Groot N.N."/>
        </authorList>
    </citation>
    <scope>NUCLEOTIDE SEQUENCE [LARGE SCALE GENOMIC DNA]</scope>
    <source>
        <strain evidence="1 2">DSM 11443</strain>
    </source>
</reference>
<dbReference type="AlphaFoldDB" id="A0A1I2HER0"/>
<name>A0A1I2HER0_9RHOB</name>
<dbReference type="OrthoDB" id="7865302at2"/>
<evidence type="ECO:0008006" key="3">
    <source>
        <dbReference type="Google" id="ProtNLM"/>
    </source>
</evidence>
<dbReference type="STRING" id="74348.SAMN04488523_1457"/>
<dbReference type="Pfam" id="PF07183">
    <property type="entry name" value="DUF1403"/>
    <property type="match status" value="1"/>
</dbReference>
<proteinExistence type="predicted"/>
<evidence type="ECO:0000313" key="2">
    <source>
        <dbReference type="Proteomes" id="UP000198977"/>
    </source>
</evidence>
<protein>
    <recommendedName>
        <fullName evidence="3">DUF1403 family protein</fullName>
    </recommendedName>
</protein>
<accession>A0A1I2HER0</accession>
<dbReference type="RefSeq" id="WP_093925624.1">
    <property type="nucleotide sequence ID" value="NZ_FOMW01000045.1"/>
</dbReference>
<sequence>MTNQSAALSNDLNTLPKLPGWVTCKRAETFESVAFRSGAALTVLDQLVSDPSQGVPLKLLANKLALQAATVTSKLEGRLAREADIRDAYHLAPAGEARGPDGDLLAFWRAGVALRLTGQDLQIGLKNLVGSNFEGDIAGWMAAGVARAKSHGPLAGCVAVMRAVLEVDDRAERIACMPSDIVLARALNWTSVLPVTAQYLTKAMLRDLVSNGQGADLKVQARLLTSIEDTIRLAQDLASRATLLRAAAPKLRAKGSEAAVDLFLSEDAIGPSMMLSPTIQGTTIPMTDRAARRLCDRLVDLGVARELTGRPTFRLYGIVR</sequence>
<dbReference type="InterPro" id="IPR009843">
    <property type="entry name" value="DUF1403"/>
</dbReference>
<dbReference type="EMBL" id="FOMW01000045">
    <property type="protein sequence ID" value="SFF27226.1"/>
    <property type="molecule type" value="Genomic_DNA"/>
</dbReference>
<evidence type="ECO:0000313" key="1">
    <source>
        <dbReference type="EMBL" id="SFF27226.1"/>
    </source>
</evidence>
<organism evidence="1 2">
    <name type="scientific">Sulfitobacter brevis</name>
    <dbReference type="NCBI Taxonomy" id="74348"/>
    <lineage>
        <taxon>Bacteria</taxon>
        <taxon>Pseudomonadati</taxon>
        <taxon>Pseudomonadota</taxon>
        <taxon>Alphaproteobacteria</taxon>
        <taxon>Rhodobacterales</taxon>
        <taxon>Roseobacteraceae</taxon>
        <taxon>Sulfitobacter</taxon>
    </lineage>
</organism>
<keyword evidence="2" id="KW-1185">Reference proteome</keyword>
<dbReference type="Proteomes" id="UP000198977">
    <property type="component" value="Unassembled WGS sequence"/>
</dbReference>